<comment type="caution">
    <text evidence="2">The sequence shown here is derived from an EMBL/GenBank/DDBJ whole genome shotgun (WGS) entry which is preliminary data.</text>
</comment>
<organism evidence="2 3">
    <name type="scientific">Candidatus Woesebacteria bacterium RBG_16_42_24</name>
    <dbReference type="NCBI Taxonomy" id="1802485"/>
    <lineage>
        <taxon>Bacteria</taxon>
        <taxon>Candidatus Woeseibacteriota</taxon>
    </lineage>
</organism>
<name>A0A1F7XL68_9BACT</name>
<protein>
    <recommendedName>
        <fullName evidence="1">Putative membrane protein insertion efficiency factor</fullName>
    </recommendedName>
</protein>
<dbReference type="SMART" id="SM01234">
    <property type="entry name" value="Haemolytic"/>
    <property type="match status" value="1"/>
</dbReference>
<dbReference type="Proteomes" id="UP000177382">
    <property type="component" value="Unassembled WGS sequence"/>
</dbReference>
<dbReference type="NCBIfam" id="TIGR00278">
    <property type="entry name" value="membrane protein insertion efficiency factor YidD"/>
    <property type="match status" value="1"/>
</dbReference>
<comment type="subcellular location">
    <subcellularLocation>
        <location evidence="1">Cell membrane</location>
        <topology evidence="1">Peripheral membrane protein</topology>
        <orientation evidence="1">Cytoplasmic side</orientation>
    </subcellularLocation>
</comment>
<dbReference type="Pfam" id="PF01809">
    <property type="entry name" value="YidD"/>
    <property type="match status" value="1"/>
</dbReference>
<sequence>MEKSATSLISFYKKVISPILVINFGHACRYTPTCSEYSKEAIKRFGLVKGITLSLKRISRCNPFGRFGYDPVPS</sequence>
<evidence type="ECO:0000313" key="2">
    <source>
        <dbReference type="EMBL" id="OGM15814.1"/>
    </source>
</evidence>
<evidence type="ECO:0000256" key="1">
    <source>
        <dbReference type="HAMAP-Rule" id="MF_00386"/>
    </source>
</evidence>
<evidence type="ECO:0000313" key="3">
    <source>
        <dbReference type="Proteomes" id="UP000177382"/>
    </source>
</evidence>
<dbReference type="EMBL" id="MGFX01000001">
    <property type="protein sequence ID" value="OGM15814.1"/>
    <property type="molecule type" value="Genomic_DNA"/>
</dbReference>
<dbReference type="InterPro" id="IPR002696">
    <property type="entry name" value="Membr_insert_effic_factor_YidD"/>
</dbReference>
<gene>
    <name evidence="2" type="ORF">A2V97_03530</name>
</gene>
<keyword evidence="1" id="KW-0472">Membrane</keyword>
<dbReference type="GO" id="GO:0005886">
    <property type="term" value="C:plasma membrane"/>
    <property type="evidence" value="ECO:0007669"/>
    <property type="project" value="UniProtKB-SubCell"/>
</dbReference>
<keyword evidence="1" id="KW-1003">Cell membrane</keyword>
<dbReference type="AlphaFoldDB" id="A0A1F7XL68"/>
<reference evidence="2 3" key="1">
    <citation type="journal article" date="2016" name="Nat. Commun.">
        <title>Thousands of microbial genomes shed light on interconnected biogeochemical processes in an aquifer system.</title>
        <authorList>
            <person name="Anantharaman K."/>
            <person name="Brown C.T."/>
            <person name="Hug L.A."/>
            <person name="Sharon I."/>
            <person name="Castelle C.J."/>
            <person name="Probst A.J."/>
            <person name="Thomas B.C."/>
            <person name="Singh A."/>
            <person name="Wilkins M.J."/>
            <person name="Karaoz U."/>
            <person name="Brodie E.L."/>
            <person name="Williams K.H."/>
            <person name="Hubbard S.S."/>
            <person name="Banfield J.F."/>
        </authorList>
    </citation>
    <scope>NUCLEOTIDE SEQUENCE [LARGE SCALE GENOMIC DNA]</scope>
</reference>
<comment type="function">
    <text evidence="1">Could be involved in insertion of integral membrane proteins into the membrane.</text>
</comment>
<dbReference type="STRING" id="1802485.A2V97_03530"/>
<dbReference type="PANTHER" id="PTHR33383:SF1">
    <property type="entry name" value="MEMBRANE PROTEIN INSERTION EFFICIENCY FACTOR-RELATED"/>
    <property type="match status" value="1"/>
</dbReference>
<dbReference type="HAMAP" id="MF_00386">
    <property type="entry name" value="UPF0161_YidD"/>
    <property type="match status" value="1"/>
</dbReference>
<proteinExistence type="inferred from homology"/>
<accession>A0A1F7XL68</accession>
<dbReference type="PANTHER" id="PTHR33383">
    <property type="entry name" value="MEMBRANE PROTEIN INSERTION EFFICIENCY FACTOR-RELATED"/>
    <property type="match status" value="1"/>
</dbReference>
<comment type="similarity">
    <text evidence="1">Belongs to the UPF0161 family.</text>
</comment>